<organism evidence="8 9">
    <name type="scientific">Apis cerana cerana</name>
    <name type="common">Oriental honeybee</name>
    <dbReference type="NCBI Taxonomy" id="94128"/>
    <lineage>
        <taxon>Eukaryota</taxon>
        <taxon>Metazoa</taxon>
        <taxon>Ecdysozoa</taxon>
        <taxon>Arthropoda</taxon>
        <taxon>Hexapoda</taxon>
        <taxon>Insecta</taxon>
        <taxon>Pterygota</taxon>
        <taxon>Neoptera</taxon>
        <taxon>Endopterygota</taxon>
        <taxon>Hymenoptera</taxon>
        <taxon>Apocrita</taxon>
        <taxon>Aculeata</taxon>
        <taxon>Apoidea</taxon>
        <taxon>Anthophila</taxon>
        <taxon>Apidae</taxon>
        <taxon>Apis</taxon>
    </lineage>
</organism>
<name>A0A2A3ERG8_APICC</name>
<reference evidence="8 9" key="1">
    <citation type="submission" date="2014-07" db="EMBL/GenBank/DDBJ databases">
        <title>Genomic and transcriptomic analysis on Apis cerana provide comprehensive insights into honey bee biology.</title>
        <authorList>
            <person name="Diao Q."/>
            <person name="Sun L."/>
            <person name="Zheng H."/>
            <person name="Zheng H."/>
            <person name="Xu S."/>
            <person name="Wang S."/>
            <person name="Zeng Z."/>
            <person name="Hu F."/>
            <person name="Su S."/>
            <person name="Wu J."/>
        </authorList>
    </citation>
    <scope>NUCLEOTIDE SEQUENCE [LARGE SCALE GENOMIC DNA]</scope>
    <source>
        <tissue evidence="8">Pupae without intestine</tissue>
    </source>
</reference>
<dbReference type="Pfam" id="PF00412">
    <property type="entry name" value="LIM"/>
    <property type="match status" value="2"/>
</dbReference>
<dbReference type="PANTHER" id="PTHR45787:SF12">
    <property type="entry name" value="BEADEX, ISOFORM D"/>
    <property type="match status" value="1"/>
</dbReference>
<dbReference type="InterPro" id="IPR013083">
    <property type="entry name" value="Znf_RING/FYVE/PHD"/>
</dbReference>
<keyword evidence="9" id="KW-1185">Reference proteome</keyword>
<keyword evidence="1 5" id="KW-0479">Metal-binding</keyword>
<dbReference type="GO" id="GO:0140297">
    <property type="term" value="F:DNA-binding transcription factor binding"/>
    <property type="evidence" value="ECO:0007669"/>
    <property type="project" value="TreeGrafter"/>
</dbReference>
<dbReference type="Gene3D" id="2.10.110.10">
    <property type="entry name" value="Cysteine Rich Protein"/>
    <property type="match status" value="2"/>
</dbReference>
<dbReference type="EMBL" id="KZ288192">
    <property type="protein sequence ID" value="PBC34393.1"/>
    <property type="molecule type" value="Genomic_DNA"/>
</dbReference>
<sequence length="1273" mass="141469">MEISKSLQEEILTVQTKLKNAIRDHQICVGKLKDDPNNTDILGQIQKIHLHIVSLGRCQKQVVQRLRKEVETFKAENANGAKVSIASLLGLNNNNHITNNNESKLKTGNDFSTKNSKEDYEEIVRNGDVPSPTRNLAPTKERSSSVETISGEDDVIEVSMDENSNEKSEKEESEECKIESTEKLNFLNALGLITTTTCAELQNKRAERKRRSTANPQFVYSSLEVPTKRKRHSYLQSGNVPQTRQTTARMNGPSPPPVKVVPPKSISPPTTRTVMKSLIPVQKSTTRPNILRNVTESKVFPNKNKIENGPTQIQLPVSTVKSVQSIGNKAVHIPGLPSSLTIERISSDSAVCISCRNPGTLTVCENCASNYHVSCHSVSPAPPRICPKCALIEEEEIDDGDEGEEEGRPSFKKDEEFATATHTPGIIRKAREDAEIYKAACGLHKTDATQKKRGFSTSLGISQLPSSTFLIPISSNSVNQSDIGSTTINSDHRENSVPYSSIVLNQLPRSSIAYVDRAEPQVSYAYQLPVTSVQSEKHQSYLIVKKITEPTRRTNQSSEDQNHTTMLNYKLPTTSGYNSCIQTEISVSDSSMLIGKQLSDAVGRNRKKQTNRAVPALNRIIDTENLSITAKYQLERSTFNGRKSRSRQPRNKFGINQLRSARATEILLPSYDSTEPDKQLQITKSTEPDEATLFSSRPKYRPRTGGLLHSLFSGHNKSYILTDNSREPRDISATNKDFSVGRQQLYHQSYQLESGERNEPTVQLQRGALTKFFEHVKLEEAHIPAPSRAKLVYKSGTTSERNELEVTEITDEDTNSSEYVNKTSLSTGNFEDDFVDREVKQNNWLSSKIVMKKGQKNDNVIKNVEAVDSATNSAKSNDYVTYERKHGNTYVRVECEPDEDEEDNALTDTFQADVTYTRRIGSLTEIVPENRKDRQDSTSLCNAQNNFLELRNEVSVPDDKADSERQDLSSGRRSTSSSSNSSTSDSDTPEQAMNDTIKYSRRRLSGNEYKERLGINAVSPESMQVLEQFESAMLETGCSNAHECAGCGKPITERYLLKAMDLFWHEDCLKCGCCDCRLGEVGSSLFTRANLILCKRDYLRLFGNPGHCAACNKQIPPFEMVMKARTNVYHLDCFACQQCTHRFCVGDRFYLCENKILCEFDYEERLAFANMSVQTPATLAYIKRQLPPAPTPPGQNMHPGHNPLQPHQGLGQSVGQHNHVSNGQMSGSAPMVNGTAIGVGGPRAPGDMNNNGLSGPALGPVKPPPMSMQAPTS</sequence>
<evidence type="ECO:0000256" key="3">
    <source>
        <dbReference type="ARBA" id="ARBA00022833"/>
    </source>
</evidence>
<accession>A0A2A3ERG8</accession>
<feature type="compositionally biased region" description="Basic and acidic residues" evidence="6">
    <location>
        <begin position="115"/>
        <end position="125"/>
    </location>
</feature>
<dbReference type="GO" id="GO:0005634">
    <property type="term" value="C:nucleus"/>
    <property type="evidence" value="ECO:0007669"/>
    <property type="project" value="TreeGrafter"/>
</dbReference>
<evidence type="ECO:0000313" key="9">
    <source>
        <dbReference type="Proteomes" id="UP000242457"/>
    </source>
</evidence>
<evidence type="ECO:0000256" key="5">
    <source>
        <dbReference type="PROSITE-ProRule" id="PRU00125"/>
    </source>
</evidence>
<feature type="compositionally biased region" description="Acidic residues" evidence="6">
    <location>
        <begin position="150"/>
        <end position="160"/>
    </location>
</feature>
<dbReference type="PROSITE" id="PS50023">
    <property type="entry name" value="LIM_DOMAIN_2"/>
    <property type="match status" value="2"/>
</dbReference>
<dbReference type="Proteomes" id="UP000242457">
    <property type="component" value="Unassembled WGS sequence"/>
</dbReference>
<feature type="compositionally biased region" description="Low complexity" evidence="6">
    <location>
        <begin position="969"/>
        <end position="986"/>
    </location>
</feature>
<feature type="compositionally biased region" description="Basic and acidic residues" evidence="6">
    <location>
        <begin position="164"/>
        <end position="176"/>
    </location>
</feature>
<dbReference type="CDD" id="cd09388">
    <property type="entry name" value="LIM1_LMO1_LMO3"/>
    <property type="match status" value="1"/>
</dbReference>
<dbReference type="GO" id="GO:0003713">
    <property type="term" value="F:transcription coactivator activity"/>
    <property type="evidence" value="ECO:0007669"/>
    <property type="project" value="TreeGrafter"/>
</dbReference>
<dbReference type="STRING" id="94128.A0A2A3ERG8"/>
<keyword evidence="2" id="KW-0677">Repeat</keyword>
<dbReference type="PANTHER" id="PTHR45787">
    <property type="entry name" value="LD11652P"/>
    <property type="match status" value="1"/>
</dbReference>
<evidence type="ECO:0000259" key="7">
    <source>
        <dbReference type="PROSITE" id="PS50023"/>
    </source>
</evidence>
<evidence type="ECO:0000256" key="6">
    <source>
        <dbReference type="SAM" id="MobiDB-lite"/>
    </source>
</evidence>
<feature type="region of interest" description="Disordered" evidence="6">
    <location>
        <begin position="228"/>
        <end position="271"/>
    </location>
</feature>
<dbReference type="FunFam" id="2.10.110.10:FF:000015">
    <property type="entry name" value="LIM domain only 3"/>
    <property type="match status" value="1"/>
</dbReference>
<feature type="compositionally biased region" description="Basic and acidic residues" evidence="6">
    <location>
        <begin position="957"/>
        <end position="967"/>
    </location>
</feature>
<dbReference type="InterPro" id="IPR001781">
    <property type="entry name" value="Znf_LIM"/>
</dbReference>
<keyword evidence="4 5" id="KW-0440">LIM domain</keyword>
<feature type="region of interest" description="Disordered" evidence="6">
    <location>
        <begin position="1241"/>
        <end position="1273"/>
    </location>
</feature>
<evidence type="ECO:0000256" key="1">
    <source>
        <dbReference type="ARBA" id="ARBA00022723"/>
    </source>
</evidence>
<feature type="domain" description="LIM zinc-binding" evidence="7">
    <location>
        <begin position="1106"/>
        <end position="1168"/>
    </location>
</feature>
<dbReference type="Gene3D" id="3.30.40.10">
    <property type="entry name" value="Zinc/RING finger domain, C3HC4 (zinc finger)"/>
    <property type="match status" value="1"/>
</dbReference>
<feature type="region of interest" description="Disordered" evidence="6">
    <location>
        <begin position="97"/>
        <end position="176"/>
    </location>
</feature>
<dbReference type="GO" id="GO:0046872">
    <property type="term" value="F:metal ion binding"/>
    <property type="evidence" value="ECO:0007669"/>
    <property type="project" value="UniProtKB-KW"/>
</dbReference>
<dbReference type="PROSITE" id="PS00478">
    <property type="entry name" value="LIM_DOMAIN_1"/>
    <property type="match status" value="1"/>
</dbReference>
<dbReference type="InterPro" id="IPR050945">
    <property type="entry name" value="LMO_RBTN_TF"/>
</dbReference>
<feature type="region of interest" description="Disordered" evidence="6">
    <location>
        <begin position="397"/>
        <end position="417"/>
    </location>
</feature>
<dbReference type="AlphaFoldDB" id="A0A2A3ERG8"/>
<evidence type="ECO:0000256" key="4">
    <source>
        <dbReference type="ARBA" id="ARBA00023038"/>
    </source>
</evidence>
<evidence type="ECO:0000313" key="8">
    <source>
        <dbReference type="EMBL" id="PBC34393.1"/>
    </source>
</evidence>
<keyword evidence="3 5" id="KW-0862">Zinc</keyword>
<feature type="compositionally biased region" description="Polar residues" evidence="6">
    <location>
        <begin position="234"/>
        <end position="249"/>
    </location>
</feature>
<dbReference type="OrthoDB" id="336088at2759"/>
<dbReference type="SUPFAM" id="SSF57903">
    <property type="entry name" value="FYVE/PHD zinc finger"/>
    <property type="match status" value="1"/>
</dbReference>
<feature type="compositionally biased region" description="Basic and acidic residues" evidence="6">
    <location>
        <begin position="406"/>
        <end position="416"/>
    </location>
</feature>
<feature type="domain" description="LIM zinc-binding" evidence="7">
    <location>
        <begin position="1042"/>
        <end position="1104"/>
    </location>
</feature>
<gene>
    <name evidence="8" type="ORF">APICC_03195</name>
</gene>
<feature type="region of interest" description="Disordered" evidence="6">
    <location>
        <begin position="951"/>
        <end position="1001"/>
    </location>
</feature>
<dbReference type="CDD" id="cd09390">
    <property type="entry name" value="LIM2_dLMO"/>
    <property type="match status" value="1"/>
</dbReference>
<protein>
    <submittedName>
        <fullName evidence="8">Rhombotin-1</fullName>
    </submittedName>
</protein>
<dbReference type="SUPFAM" id="SSF57716">
    <property type="entry name" value="Glucocorticoid receptor-like (DNA-binding domain)"/>
    <property type="match status" value="3"/>
</dbReference>
<evidence type="ECO:0000256" key="2">
    <source>
        <dbReference type="ARBA" id="ARBA00022737"/>
    </source>
</evidence>
<feature type="region of interest" description="Disordered" evidence="6">
    <location>
        <begin position="1189"/>
        <end position="1214"/>
    </location>
</feature>
<dbReference type="InterPro" id="IPR011011">
    <property type="entry name" value="Znf_FYVE_PHD"/>
</dbReference>
<proteinExistence type="predicted"/>
<dbReference type="GO" id="GO:0045944">
    <property type="term" value="P:positive regulation of transcription by RNA polymerase II"/>
    <property type="evidence" value="ECO:0007669"/>
    <property type="project" value="TreeGrafter"/>
</dbReference>
<dbReference type="SMART" id="SM00132">
    <property type="entry name" value="LIM"/>
    <property type="match status" value="2"/>
</dbReference>